<dbReference type="EMBL" id="AP018164">
    <property type="protein sequence ID" value="BAX92035.1"/>
    <property type="molecule type" value="Genomic_DNA"/>
</dbReference>
<dbReference type="NCBIfam" id="TIGR01764">
    <property type="entry name" value="excise"/>
    <property type="match status" value="1"/>
</dbReference>
<dbReference type="KEGG" id="mshg:MSG_01882"/>
<dbReference type="GO" id="GO:0003677">
    <property type="term" value="F:DNA binding"/>
    <property type="evidence" value="ECO:0007669"/>
    <property type="project" value="InterPro"/>
</dbReference>
<evidence type="ECO:0000259" key="1">
    <source>
        <dbReference type="Pfam" id="PF12728"/>
    </source>
</evidence>
<dbReference type="SUPFAM" id="SSF46955">
    <property type="entry name" value="Putative DNA-binding domain"/>
    <property type="match status" value="1"/>
</dbReference>
<organism evidence="2 3">
    <name type="scientific">Mycobacterium shigaense</name>
    <dbReference type="NCBI Taxonomy" id="722731"/>
    <lineage>
        <taxon>Bacteria</taxon>
        <taxon>Bacillati</taxon>
        <taxon>Actinomycetota</taxon>
        <taxon>Actinomycetes</taxon>
        <taxon>Mycobacteriales</taxon>
        <taxon>Mycobacteriaceae</taxon>
        <taxon>Mycobacterium</taxon>
        <taxon>Mycobacterium simiae complex</taxon>
    </lineage>
</organism>
<accession>A0A1Z4EGD2</accession>
<evidence type="ECO:0000313" key="3">
    <source>
        <dbReference type="Proteomes" id="UP000217736"/>
    </source>
</evidence>
<proteinExistence type="predicted"/>
<name>A0A1Z4EGD2_9MYCO</name>
<reference evidence="3" key="1">
    <citation type="submission" date="2017-06" db="EMBL/GenBank/DDBJ databases">
        <title>Complete Genome Sequence of Mycobacterium shigaense.</title>
        <authorList>
            <person name="Fukano H."/>
            <person name="Yoshida M."/>
            <person name="Kazumi Y."/>
            <person name="Ogura Y."/>
            <person name="Mitarai S."/>
            <person name="Hayashi T."/>
            <person name="Hoshino Y."/>
        </authorList>
    </citation>
    <scope>NUCLEOTIDE SEQUENCE [LARGE SCALE GENOMIC DNA]</scope>
    <source>
        <strain evidence="3">UN-152</strain>
    </source>
</reference>
<dbReference type="InterPro" id="IPR009061">
    <property type="entry name" value="DNA-bd_dom_put_sf"/>
</dbReference>
<sequence>MTEHELPSRPTIAQVAEYLNVDPKTVRRYLSSGRLRGWRTGPRLIRIDRESVLRLGQPVGGVR</sequence>
<dbReference type="InterPro" id="IPR010093">
    <property type="entry name" value="SinI_DNA-bd"/>
</dbReference>
<evidence type="ECO:0000313" key="2">
    <source>
        <dbReference type="EMBL" id="BAX92035.1"/>
    </source>
</evidence>
<dbReference type="InterPro" id="IPR041657">
    <property type="entry name" value="HTH_17"/>
</dbReference>
<dbReference type="Proteomes" id="UP000217736">
    <property type="component" value="Chromosome"/>
</dbReference>
<protein>
    <recommendedName>
        <fullName evidence="1">Helix-turn-helix domain-containing protein</fullName>
    </recommendedName>
</protein>
<feature type="domain" description="Helix-turn-helix" evidence="1">
    <location>
        <begin position="11"/>
        <end position="54"/>
    </location>
</feature>
<keyword evidence="3" id="KW-1185">Reference proteome</keyword>
<gene>
    <name evidence="2" type="ORF">MSG_01882</name>
</gene>
<dbReference type="AlphaFoldDB" id="A0A1Z4EGD2"/>
<dbReference type="Pfam" id="PF12728">
    <property type="entry name" value="HTH_17"/>
    <property type="match status" value="1"/>
</dbReference>
<dbReference type="RefSeq" id="WP_181159142.1">
    <property type="nucleotide sequence ID" value="NZ_AP018164.1"/>
</dbReference>